<evidence type="ECO:0000256" key="1">
    <source>
        <dbReference type="SAM" id="MobiDB-lite"/>
    </source>
</evidence>
<name>A0A9Q1LXK7_9SOLA</name>
<protein>
    <submittedName>
        <fullName evidence="2">Uncharacterized protein</fullName>
    </submittedName>
</protein>
<evidence type="ECO:0000313" key="3">
    <source>
        <dbReference type="Proteomes" id="UP001152561"/>
    </source>
</evidence>
<reference evidence="3" key="1">
    <citation type="journal article" date="2023" name="Proc. Natl. Acad. Sci. U.S.A.">
        <title>Genomic and structural basis for evolution of tropane alkaloid biosynthesis.</title>
        <authorList>
            <person name="Wanga Y.-J."/>
            <person name="Taina T."/>
            <person name="Yua J.-Y."/>
            <person name="Lia J."/>
            <person name="Xua B."/>
            <person name="Chenc J."/>
            <person name="D'Auriad J.C."/>
            <person name="Huanga J.-P."/>
            <person name="Huanga S.-X."/>
        </authorList>
    </citation>
    <scope>NUCLEOTIDE SEQUENCE [LARGE SCALE GENOMIC DNA]</scope>
    <source>
        <strain evidence="3">cv. KIB-2019</strain>
    </source>
</reference>
<feature type="region of interest" description="Disordered" evidence="1">
    <location>
        <begin position="27"/>
        <end position="46"/>
    </location>
</feature>
<dbReference type="Proteomes" id="UP001152561">
    <property type="component" value="Unassembled WGS sequence"/>
</dbReference>
<gene>
    <name evidence="2" type="ORF">K7X08_018772</name>
</gene>
<feature type="region of interest" description="Disordered" evidence="1">
    <location>
        <begin position="67"/>
        <end position="86"/>
    </location>
</feature>
<proteinExistence type="predicted"/>
<organism evidence="2 3">
    <name type="scientific">Anisodus acutangulus</name>
    <dbReference type="NCBI Taxonomy" id="402998"/>
    <lineage>
        <taxon>Eukaryota</taxon>
        <taxon>Viridiplantae</taxon>
        <taxon>Streptophyta</taxon>
        <taxon>Embryophyta</taxon>
        <taxon>Tracheophyta</taxon>
        <taxon>Spermatophyta</taxon>
        <taxon>Magnoliopsida</taxon>
        <taxon>eudicotyledons</taxon>
        <taxon>Gunneridae</taxon>
        <taxon>Pentapetalae</taxon>
        <taxon>asterids</taxon>
        <taxon>lamiids</taxon>
        <taxon>Solanales</taxon>
        <taxon>Solanaceae</taxon>
        <taxon>Solanoideae</taxon>
        <taxon>Hyoscyameae</taxon>
        <taxon>Anisodus</taxon>
    </lineage>
</organism>
<comment type="caution">
    <text evidence="2">The sequence shown here is derived from an EMBL/GenBank/DDBJ whole genome shotgun (WGS) entry which is preliminary data.</text>
</comment>
<keyword evidence="3" id="KW-1185">Reference proteome</keyword>
<evidence type="ECO:0000313" key="2">
    <source>
        <dbReference type="EMBL" id="KAJ8546189.1"/>
    </source>
</evidence>
<accession>A0A9Q1LXK7</accession>
<dbReference type="AlphaFoldDB" id="A0A9Q1LXK7"/>
<dbReference type="EMBL" id="JAJAGQ010000013">
    <property type="protein sequence ID" value="KAJ8546189.1"/>
    <property type="molecule type" value="Genomic_DNA"/>
</dbReference>
<sequence length="179" mass="20072">MILLSLLSSPPRTAVEAMAKSIDIKSDLSLRRDPPPATKQTSLSASSNSFTKIIKEKVGETSTLRNEVDDGDMERNTTTNGEEASEDNDVNLLKTISEKQLLKTYRNSWRNKKKKEYMILVSKTVYWQIHRMPIEQMQQGVRKNMQAEINVVVRAVVARILGFTPQPPPDGSGSPLNKS</sequence>